<proteinExistence type="predicted"/>
<organism evidence="2 3">
    <name type="scientific">Trifolium medium</name>
    <dbReference type="NCBI Taxonomy" id="97028"/>
    <lineage>
        <taxon>Eukaryota</taxon>
        <taxon>Viridiplantae</taxon>
        <taxon>Streptophyta</taxon>
        <taxon>Embryophyta</taxon>
        <taxon>Tracheophyta</taxon>
        <taxon>Spermatophyta</taxon>
        <taxon>Magnoliopsida</taxon>
        <taxon>eudicotyledons</taxon>
        <taxon>Gunneridae</taxon>
        <taxon>Pentapetalae</taxon>
        <taxon>rosids</taxon>
        <taxon>fabids</taxon>
        <taxon>Fabales</taxon>
        <taxon>Fabaceae</taxon>
        <taxon>Papilionoideae</taxon>
        <taxon>50 kb inversion clade</taxon>
        <taxon>NPAAA clade</taxon>
        <taxon>Hologalegina</taxon>
        <taxon>IRL clade</taxon>
        <taxon>Trifolieae</taxon>
        <taxon>Trifolium</taxon>
    </lineage>
</organism>
<evidence type="ECO:0000256" key="1">
    <source>
        <dbReference type="SAM" id="MobiDB-lite"/>
    </source>
</evidence>
<sequence>MTFHPNPRPQSRIPGPQKQLEAPIFHNRIPSKHDAQKQD</sequence>
<protein>
    <submittedName>
        <fullName evidence="2">Uncharacterized protein</fullName>
    </submittedName>
</protein>
<comment type="caution">
    <text evidence="2">The sequence shown here is derived from an EMBL/GenBank/DDBJ whole genome shotgun (WGS) entry which is preliminary data.</text>
</comment>
<dbReference type="EMBL" id="LXQA010718699">
    <property type="protein sequence ID" value="MCI67526.1"/>
    <property type="molecule type" value="Genomic_DNA"/>
</dbReference>
<keyword evidence="3" id="KW-1185">Reference proteome</keyword>
<feature type="region of interest" description="Disordered" evidence="1">
    <location>
        <begin position="1"/>
        <end position="39"/>
    </location>
</feature>
<evidence type="ECO:0000313" key="3">
    <source>
        <dbReference type="Proteomes" id="UP000265520"/>
    </source>
</evidence>
<reference evidence="2 3" key="1">
    <citation type="journal article" date="2018" name="Front. Plant Sci.">
        <title>Red Clover (Trifolium pratense) and Zigzag Clover (T. medium) - A Picture of Genomic Similarities and Differences.</title>
        <authorList>
            <person name="Dluhosova J."/>
            <person name="Istvanek J."/>
            <person name="Nedelnik J."/>
            <person name="Repkova J."/>
        </authorList>
    </citation>
    <scope>NUCLEOTIDE SEQUENCE [LARGE SCALE GENOMIC DNA]</scope>
    <source>
        <strain evidence="3">cv. 10/8</strain>
        <tissue evidence="2">Leaf</tissue>
    </source>
</reference>
<dbReference type="Proteomes" id="UP000265520">
    <property type="component" value="Unassembled WGS sequence"/>
</dbReference>
<feature type="non-terminal residue" evidence="2">
    <location>
        <position position="39"/>
    </location>
</feature>
<evidence type="ECO:0000313" key="2">
    <source>
        <dbReference type="EMBL" id="MCI67526.1"/>
    </source>
</evidence>
<dbReference type="AlphaFoldDB" id="A0A392U552"/>
<accession>A0A392U552</accession>
<name>A0A392U552_9FABA</name>